<organism evidence="2">
    <name type="scientific">Anopheles triannulatus</name>
    <dbReference type="NCBI Taxonomy" id="58253"/>
    <lineage>
        <taxon>Eukaryota</taxon>
        <taxon>Metazoa</taxon>
        <taxon>Ecdysozoa</taxon>
        <taxon>Arthropoda</taxon>
        <taxon>Hexapoda</taxon>
        <taxon>Insecta</taxon>
        <taxon>Pterygota</taxon>
        <taxon>Neoptera</taxon>
        <taxon>Endopterygota</taxon>
        <taxon>Diptera</taxon>
        <taxon>Nematocera</taxon>
        <taxon>Culicoidea</taxon>
        <taxon>Culicidae</taxon>
        <taxon>Anophelinae</taxon>
        <taxon>Anopheles</taxon>
    </lineage>
</organism>
<evidence type="ECO:0000313" key="2">
    <source>
        <dbReference type="EMBL" id="MBW46964.1"/>
    </source>
</evidence>
<proteinExistence type="predicted"/>
<dbReference type="AlphaFoldDB" id="A0A2M4B1N2"/>
<keyword evidence="1" id="KW-0732">Signal</keyword>
<evidence type="ECO:0000256" key="1">
    <source>
        <dbReference type="SAM" id="SignalP"/>
    </source>
</evidence>
<feature type="signal peptide" evidence="1">
    <location>
        <begin position="1"/>
        <end position="19"/>
    </location>
</feature>
<dbReference type="EMBL" id="GGFK01013643">
    <property type="protein sequence ID" value="MBW46964.1"/>
    <property type="molecule type" value="Transcribed_RNA"/>
</dbReference>
<protein>
    <submittedName>
        <fullName evidence="2">Putative secreted protein</fullName>
    </submittedName>
</protein>
<accession>A0A2M4B1N2</accession>
<feature type="chain" id="PRO_5014850293" evidence="1">
    <location>
        <begin position="20"/>
        <end position="70"/>
    </location>
</feature>
<name>A0A2M4B1N2_9DIPT</name>
<sequence>MCVLCRVGVGAAVVAPCTAIVYTRTEQQPVRSQRRITNLLLHDLLMPRANIIQCTEPRLDRSSGRTGTSF</sequence>
<reference evidence="2" key="1">
    <citation type="submission" date="2018-01" db="EMBL/GenBank/DDBJ databases">
        <title>An insight into the sialome of Amazonian anophelines.</title>
        <authorList>
            <person name="Ribeiro J.M."/>
            <person name="Scarpassa V."/>
            <person name="Calvo E."/>
        </authorList>
    </citation>
    <scope>NUCLEOTIDE SEQUENCE</scope>
    <source>
        <tissue evidence="2">Salivary glands</tissue>
    </source>
</reference>